<gene>
    <name evidence="2" type="ORF">Cvel_20943</name>
</gene>
<proteinExistence type="predicted"/>
<evidence type="ECO:0000313" key="2">
    <source>
        <dbReference type="EMBL" id="CEM25827.1"/>
    </source>
</evidence>
<protein>
    <submittedName>
        <fullName evidence="2">Uncharacterized protein</fullName>
    </submittedName>
</protein>
<dbReference type="AlphaFoldDB" id="A0A0G4GA48"/>
<reference evidence="2" key="1">
    <citation type="submission" date="2014-11" db="EMBL/GenBank/DDBJ databases">
        <authorList>
            <person name="Otto D Thomas"/>
            <person name="Naeem Raeece"/>
        </authorList>
    </citation>
    <scope>NUCLEOTIDE SEQUENCE</scope>
</reference>
<organism evidence="2">
    <name type="scientific">Chromera velia CCMP2878</name>
    <dbReference type="NCBI Taxonomy" id="1169474"/>
    <lineage>
        <taxon>Eukaryota</taxon>
        <taxon>Sar</taxon>
        <taxon>Alveolata</taxon>
        <taxon>Colpodellida</taxon>
        <taxon>Chromeraceae</taxon>
        <taxon>Chromera</taxon>
    </lineage>
</organism>
<sequence length="513" mass="56844">MIQRDVSSSSSALLHREPTAETAVSAGGSDESRDVLTMSHFGKLGGFGNQVLQYGFLQYAAQLGGVKEENVQCPEWIGNALFGNPLNPPTVTLPPCFELVGGVRSVFSDCPEALTLAEKKAGGEGVGVFCDPSEVLLSGRGLRGVDVFGFFQLHTETVRPFKEQWRKLFQPNPKLQSKMETALRTVVSEEETLVVLQLRRGDYRTFSAASFALVTPAEWWLEWLESVWGQLERPRLAICSDDLDAVLPVFRKFAPLSGGDLGLSAEDFVEAVPELEGKAKGVAGFYTDFWLMSQADVLGISNSTFGFTAAMLNEKAGRFVRPTWDLAVPSLPFLDLSLPSSSNEQAQQQQQQQQQNSGPRAKLAAEAVERRFCTFDPWDAEPLLHIDPSRQSAFKSVTQDVWSAWVTCGWVCALWSLFCRFVLLPLGMGVIFPLKCAYDLEGVRGVGRCVWRRRFFLRVPKFERRRLVDSKRGGNGEGEAECGFQERAADDVPARLKGAREREGKGRIEVQVE</sequence>
<feature type="compositionally biased region" description="Polar residues" evidence="1">
    <location>
        <begin position="1"/>
        <end position="12"/>
    </location>
</feature>
<name>A0A0G4GA48_9ALVE</name>
<accession>A0A0G4GA48</accession>
<dbReference type="EMBL" id="CDMZ01001020">
    <property type="protein sequence ID" value="CEM25827.1"/>
    <property type="molecule type" value="Genomic_DNA"/>
</dbReference>
<evidence type="ECO:0000256" key="1">
    <source>
        <dbReference type="SAM" id="MobiDB-lite"/>
    </source>
</evidence>
<feature type="region of interest" description="Disordered" evidence="1">
    <location>
        <begin position="1"/>
        <end position="30"/>
    </location>
</feature>
<dbReference type="VEuPathDB" id="CryptoDB:Cvel_20943"/>